<dbReference type="EMBL" id="JBEFKJ010000019">
    <property type="protein sequence ID" value="KAL2040776.1"/>
    <property type="molecule type" value="Genomic_DNA"/>
</dbReference>
<evidence type="ECO:0000313" key="3">
    <source>
        <dbReference type="Proteomes" id="UP001590950"/>
    </source>
</evidence>
<keyword evidence="3" id="KW-1185">Reference proteome</keyword>
<dbReference type="PANTHER" id="PTHR11786:SF0">
    <property type="entry name" value="ARYLAMINE N-ACETYLTRANSFERASE 4-RELATED"/>
    <property type="match status" value="1"/>
</dbReference>
<comment type="caution">
    <text evidence="2">The sequence shown here is derived from an EMBL/GenBank/DDBJ whole genome shotgun (WGS) entry which is preliminary data.</text>
</comment>
<evidence type="ECO:0000256" key="1">
    <source>
        <dbReference type="ARBA" id="ARBA00006547"/>
    </source>
</evidence>
<protein>
    <recommendedName>
        <fullName evidence="4">Arylamine N-acetyltransferase</fullName>
    </recommendedName>
</protein>
<name>A0ABR4A793_9LECA</name>
<sequence length="327" mass="37306">MSKAIPSHRPLYSEKQISKYFSHISLPQDLQELYHTSSLHKNSNETLHFLTQLQRHQLATAPFENLQLHYSSHHTISLDPGYLYSKIVEEDNRGGYCMENNCFFGTVLRSLGFTVHNAGARVSHAVTGDPAGGFECWCHMINIVTLSDGKKYMLDVGFGGNGPIQPLLLDPEHSHSQYIPPAEVRLIYDNIPDNTDPNQKLWIYQHRIDPDAPWVPMYCFTELEFLPSDYEMMNMRTSQSRTSFFTYRVMVVKMILEQGEVVGTLMLVGAEVKRRVRGKAEHIMTCKTEVERVQALGKWFGIRLREDEKAGIKGMVTELHGESNIGD</sequence>
<organism evidence="2 3">
    <name type="scientific">Stereocaulon virgatum</name>
    <dbReference type="NCBI Taxonomy" id="373712"/>
    <lineage>
        <taxon>Eukaryota</taxon>
        <taxon>Fungi</taxon>
        <taxon>Dikarya</taxon>
        <taxon>Ascomycota</taxon>
        <taxon>Pezizomycotina</taxon>
        <taxon>Lecanoromycetes</taxon>
        <taxon>OSLEUM clade</taxon>
        <taxon>Lecanoromycetidae</taxon>
        <taxon>Lecanorales</taxon>
        <taxon>Lecanorineae</taxon>
        <taxon>Stereocaulaceae</taxon>
        <taxon>Stereocaulon</taxon>
    </lineage>
</organism>
<dbReference type="InterPro" id="IPR038765">
    <property type="entry name" value="Papain-like_cys_pep_sf"/>
</dbReference>
<gene>
    <name evidence="2" type="ORF">N7G274_006234</name>
</gene>
<dbReference type="Proteomes" id="UP001590950">
    <property type="component" value="Unassembled WGS sequence"/>
</dbReference>
<dbReference type="PANTHER" id="PTHR11786">
    <property type="entry name" value="N-HYDROXYARYLAMINE O-ACETYLTRANSFERASE"/>
    <property type="match status" value="1"/>
</dbReference>
<evidence type="ECO:0008006" key="4">
    <source>
        <dbReference type="Google" id="ProtNLM"/>
    </source>
</evidence>
<evidence type="ECO:0000313" key="2">
    <source>
        <dbReference type="EMBL" id="KAL2040776.1"/>
    </source>
</evidence>
<comment type="similarity">
    <text evidence="1">Belongs to the arylamine N-acetyltransferase family.</text>
</comment>
<reference evidence="2 3" key="1">
    <citation type="submission" date="2024-09" db="EMBL/GenBank/DDBJ databases">
        <title>Rethinking Asexuality: The Enigmatic Case of Functional Sexual Genes in Lepraria (Stereocaulaceae).</title>
        <authorList>
            <person name="Doellman M."/>
            <person name="Sun Y."/>
            <person name="Barcenas-Pena A."/>
            <person name="Lumbsch H.T."/>
            <person name="Grewe F."/>
        </authorList>
    </citation>
    <scope>NUCLEOTIDE SEQUENCE [LARGE SCALE GENOMIC DNA]</scope>
    <source>
        <strain evidence="2 3">Mercado 3170</strain>
    </source>
</reference>
<dbReference type="SUPFAM" id="SSF54001">
    <property type="entry name" value="Cysteine proteinases"/>
    <property type="match status" value="1"/>
</dbReference>
<dbReference type="Pfam" id="PF00797">
    <property type="entry name" value="Acetyltransf_2"/>
    <property type="match status" value="1"/>
</dbReference>
<dbReference type="Gene3D" id="3.30.2140.20">
    <property type="match status" value="1"/>
</dbReference>
<dbReference type="InterPro" id="IPR053710">
    <property type="entry name" value="Arylamine_NAT_domain_sf"/>
</dbReference>
<dbReference type="InterPro" id="IPR001447">
    <property type="entry name" value="Arylamine_N-AcTrfase"/>
</dbReference>
<proteinExistence type="inferred from homology"/>
<accession>A0ABR4A793</accession>